<organism evidence="5 6">
    <name type="scientific">Mustela putorius furo</name>
    <name type="common">European domestic ferret</name>
    <name type="synonym">Mustela furo</name>
    <dbReference type="NCBI Taxonomy" id="9669"/>
    <lineage>
        <taxon>Eukaryota</taxon>
        <taxon>Metazoa</taxon>
        <taxon>Chordata</taxon>
        <taxon>Craniata</taxon>
        <taxon>Vertebrata</taxon>
        <taxon>Euteleostomi</taxon>
        <taxon>Mammalia</taxon>
        <taxon>Eutheria</taxon>
        <taxon>Laurasiatheria</taxon>
        <taxon>Carnivora</taxon>
        <taxon>Caniformia</taxon>
        <taxon>Musteloidea</taxon>
        <taxon>Mustelidae</taxon>
        <taxon>Mustelinae</taxon>
        <taxon>Mustela</taxon>
    </lineage>
</organism>
<feature type="compositionally biased region" description="Low complexity" evidence="2">
    <location>
        <begin position="1067"/>
        <end position="1080"/>
    </location>
</feature>
<accession>A0A8U0MEI9</accession>
<dbReference type="PANTHER" id="PTHR45924:SF4">
    <property type="entry name" value="PLECKSTRIN HOMOLOGY DOMAIN-CONTAINING FAMILY G MEMBER 3"/>
    <property type="match status" value="1"/>
</dbReference>
<dbReference type="GO" id="GO:0005829">
    <property type="term" value="C:cytosol"/>
    <property type="evidence" value="ECO:0007669"/>
    <property type="project" value="UniProtKB-ARBA"/>
</dbReference>
<feature type="compositionally biased region" description="Low complexity" evidence="2">
    <location>
        <begin position="52"/>
        <end position="63"/>
    </location>
</feature>
<dbReference type="GO" id="GO:2000114">
    <property type="term" value="P:regulation of establishment of cell polarity"/>
    <property type="evidence" value="ECO:0007669"/>
    <property type="project" value="TreeGrafter"/>
</dbReference>
<evidence type="ECO:0000313" key="5">
    <source>
        <dbReference type="Proteomes" id="UP000000715"/>
    </source>
</evidence>
<feature type="compositionally biased region" description="Low complexity" evidence="2">
    <location>
        <begin position="695"/>
        <end position="709"/>
    </location>
</feature>
<dbReference type="OrthoDB" id="1594986at2759"/>
<name>A0A8U0MEI9_MUSPF</name>
<feature type="domain" description="DH" evidence="4">
    <location>
        <begin position="126"/>
        <end position="305"/>
    </location>
</feature>
<feature type="region of interest" description="Disordered" evidence="2">
    <location>
        <begin position="1215"/>
        <end position="1279"/>
    </location>
</feature>
<feature type="region of interest" description="Disordered" evidence="2">
    <location>
        <begin position="1116"/>
        <end position="1142"/>
    </location>
</feature>
<dbReference type="PROSITE" id="PS50003">
    <property type="entry name" value="PH_DOMAIN"/>
    <property type="match status" value="1"/>
</dbReference>
<dbReference type="PROSITE" id="PS50010">
    <property type="entry name" value="DH_2"/>
    <property type="match status" value="1"/>
</dbReference>
<feature type="region of interest" description="Disordered" evidence="2">
    <location>
        <begin position="1"/>
        <end position="104"/>
    </location>
</feature>
<dbReference type="GO" id="GO:0005085">
    <property type="term" value="F:guanyl-nucleotide exchange factor activity"/>
    <property type="evidence" value="ECO:0007669"/>
    <property type="project" value="InterPro"/>
</dbReference>
<dbReference type="Pfam" id="PF00621">
    <property type="entry name" value="RhoGEF"/>
    <property type="match status" value="1"/>
</dbReference>
<feature type="compositionally biased region" description="Low complexity" evidence="2">
    <location>
        <begin position="71"/>
        <end position="85"/>
    </location>
</feature>
<feature type="compositionally biased region" description="Polar residues" evidence="2">
    <location>
        <begin position="1085"/>
        <end position="1097"/>
    </location>
</feature>
<dbReference type="RefSeq" id="XP_004738985.1">
    <property type="nucleotide sequence ID" value="XM_004738928.3"/>
</dbReference>
<evidence type="ECO:0000313" key="6">
    <source>
        <dbReference type="RefSeq" id="XP_004738985.1"/>
    </source>
</evidence>
<dbReference type="CDD" id="cd13243">
    <property type="entry name" value="PH_PLEKHG1_G2_G3"/>
    <property type="match status" value="1"/>
</dbReference>
<dbReference type="InterPro" id="IPR043324">
    <property type="entry name" value="PH_PLEKHG1_G2_G3"/>
</dbReference>
<keyword evidence="1" id="KW-0597">Phosphoprotein</keyword>
<feature type="compositionally biased region" description="Polar residues" evidence="2">
    <location>
        <begin position="464"/>
        <end position="484"/>
    </location>
</feature>
<keyword evidence="5" id="KW-1185">Reference proteome</keyword>
<evidence type="ECO:0000256" key="2">
    <source>
        <dbReference type="SAM" id="MobiDB-lite"/>
    </source>
</evidence>
<dbReference type="Proteomes" id="UP000000715">
    <property type="component" value="Unplaced"/>
</dbReference>
<dbReference type="KEGG" id="mpuf:101679300"/>
<protein>
    <submittedName>
        <fullName evidence="6">Pleckstrin homology domain-containing family G member 3 isoform X8</fullName>
    </submittedName>
</protein>
<evidence type="ECO:0000259" key="3">
    <source>
        <dbReference type="PROSITE" id="PS50003"/>
    </source>
</evidence>
<dbReference type="GeneID" id="101679300"/>
<feature type="region of interest" description="Disordered" evidence="2">
    <location>
        <begin position="1157"/>
        <end position="1179"/>
    </location>
</feature>
<dbReference type="SMART" id="SM00325">
    <property type="entry name" value="RhoGEF"/>
    <property type="match status" value="1"/>
</dbReference>
<feature type="domain" description="PH" evidence="3">
    <location>
        <begin position="329"/>
        <end position="427"/>
    </location>
</feature>
<dbReference type="InterPro" id="IPR000219">
    <property type="entry name" value="DH_dom"/>
</dbReference>
<dbReference type="CDD" id="cd00160">
    <property type="entry name" value="RhoGEF"/>
    <property type="match status" value="1"/>
</dbReference>
<dbReference type="AlphaFoldDB" id="A0A8U0MEI9"/>
<feature type="compositionally biased region" description="Polar residues" evidence="2">
    <location>
        <begin position="542"/>
        <end position="556"/>
    </location>
</feature>
<dbReference type="Gene3D" id="1.20.900.10">
    <property type="entry name" value="Dbl homology (DH) domain"/>
    <property type="match status" value="1"/>
</dbReference>
<dbReference type="GO" id="GO:0031267">
    <property type="term" value="F:small GTPase binding"/>
    <property type="evidence" value="ECO:0007669"/>
    <property type="project" value="TreeGrafter"/>
</dbReference>
<dbReference type="PANTHER" id="PTHR45924">
    <property type="entry name" value="FI17866P1"/>
    <property type="match status" value="1"/>
</dbReference>
<dbReference type="SUPFAM" id="SSF50729">
    <property type="entry name" value="PH domain-like"/>
    <property type="match status" value="1"/>
</dbReference>
<dbReference type="SMART" id="SM00233">
    <property type="entry name" value="PH"/>
    <property type="match status" value="1"/>
</dbReference>
<dbReference type="Gene3D" id="2.30.29.30">
    <property type="entry name" value="Pleckstrin-homology domain (PH domain)/Phosphotyrosine-binding domain (PTB)"/>
    <property type="match status" value="1"/>
</dbReference>
<feature type="region of interest" description="Disordered" evidence="2">
    <location>
        <begin position="464"/>
        <end position="579"/>
    </location>
</feature>
<feature type="compositionally biased region" description="Basic and acidic residues" evidence="2">
    <location>
        <begin position="1247"/>
        <end position="1257"/>
    </location>
</feature>
<feature type="region of interest" description="Disordered" evidence="2">
    <location>
        <begin position="678"/>
        <end position="772"/>
    </location>
</feature>
<dbReference type="InterPro" id="IPR055251">
    <property type="entry name" value="SOS1_NGEF_PH"/>
</dbReference>
<feature type="region of interest" description="Disordered" evidence="2">
    <location>
        <begin position="1049"/>
        <end position="1097"/>
    </location>
</feature>
<dbReference type="Pfam" id="PF22697">
    <property type="entry name" value="SOS1_NGEF_PH"/>
    <property type="match status" value="1"/>
</dbReference>
<dbReference type="InterPro" id="IPR001849">
    <property type="entry name" value="PH_domain"/>
</dbReference>
<dbReference type="CTD" id="26030"/>
<reference evidence="6" key="1">
    <citation type="submission" date="2025-08" db="UniProtKB">
        <authorList>
            <consortium name="RefSeq"/>
        </authorList>
    </citation>
    <scope>IDENTIFICATION</scope>
    <source>
        <tissue evidence="6">Brain</tissue>
    </source>
</reference>
<proteinExistence type="predicted"/>
<sequence>MLLSPGDSPGPEKERFSGGFQNLAGVPSPGSDARMPVSASLRQDGSQERPVSLTSSTSSSGSSRDSRGAMEEPSGSGASAENGAGSPRGRHPPNGNTSSSGWLSGRGPLSPFGGWSPAAPVHKLSYLGRVVREIVETERMYVQDLRSIVEDYLLKIIDTPGLLKPEQVSALFGNIENIYALNSQLLRDLDSCNSDPVAVASCFVERSQEFDIYTQYCNNYPNSVAALTECMRDKQQAKFFRERQELLQHSLPLGSYLLKPVQRILKYHLLLQEIAKHFDEEEDGFEVVEDAIDTMTCVAWYINDMKRRHEHAVRLQEIQSLLINWKGPDLTIYGELVLEGTFRVHRVRNERTFFLFDKALLITKKRGDHFVYKGHIPCSSLMLIESTRDSLCFTVTHYKHSKQQYNIQAKTAEEKRSWTHHIKRLILENHHTTIPQKAKEAILEMDSYYPSRYRCSPERLKKAWSSQDEVSTHAQQGRRQSEPGQPSFLRATLPSRQRGFVEPGLNGRRKSEPTRHLLRQLSEKGAARAAGMKEKGRRESEGPQSCRRSSGRSPTSAEKCMSFESTSPRPEVEPDPEPELEQEVFVAMEVPSIEEVPSDTESPEVLETQLGAHQELLGLEPPGDMVGFVVAESTEDLKALSSEEEEDMGPTPDTESLLPPSVLDQASVIAERFASSFSRRSSLALEDGKASGFGSPRLASRSSSVLSLEGSDKGPARPGSTTDALSLQPPPEVDSTVGVATDSGLSVNGLEPPSPGCPAEPDRPSCKRKASTLSTRDRLLLDKIKSYYESAEHRDAGFSVRRRESLSYIPKGLVRNSVSRFNSLPRPDPEPMALPGHKRQVGSQPPSWALCDLPGAGQASAGESAPITDAEFRPSSEIVKIWEGMESSRESSLQGPGQGQANGFDLHEPLFILEEHELGAITEESATASPESASPTEQPSPAHLARELKELVKELSSSVQGELVTPLHPRIVQLSHVMDGPMSERVKNKVYQLARQYSLRIKSKSVTARPPLQWGKAAPTIPCLQEEAGAPSGSRGKRKPVLSLLSDEQMVAQEHSPPKPGSPRHFSFSPTTASPRTTSPGARPSSRSPLSPVDTETFTWPDVRELCSKYASHDEAFQAEGSRPRGPPVNRSRSAPENMVEPPLVGRVGRCCSVGARRGQGGPEGAQLEPPGRLPQSRPVGEETLYVTADLTLENNRRVIVMEKAPLPCPVGGLEEGSGQGPHTPVATVGQGLDFQESGISRSPEYWQKEEGPRDPADPGQQGRVRNLRKKFQALNSVG</sequence>
<feature type="region of interest" description="Disordered" evidence="2">
    <location>
        <begin position="820"/>
        <end position="848"/>
    </location>
</feature>
<evidence type="ECO:0000256" key="1">
    <source>
        <dbReference type="ARBA" id="ARBA00022553"/>
    </source>
</evidence>
<gene>
    <name evidence="6" type="primary">PLEKHG3</name>
</gene>
<feature type="compositionally biased region" description="Basic and acidic residues" evidence="2">
    <location>
        <begin position="509"/>
        <end position="541"/>
    </location>
</feature>
<dbReference type="InterPro" id="IPR011993">
    <property type="entry name" value="PH-like_dom_sf"/>
</dbReference>
<evidence type="ECO:0000259" key="4">
    <source>
        <dbReference type="PROSITE" id="PS50010"/>
    </source>
</evidence>
<dbReference type="InterPro" id="IPR035899">
    <property type="entry name" value="DBL_dom_sf"/>
</dbReference>
<dbReference type="SUPFAM" id="SSF48065">
    <property type="entry name" value="DBL homology domain (DH-domain)"/>
    <property type="match status" value="1"/>
</dbReference>
<dbReference type="FunFam" id="1.20.900.10:FF:000019">
    <property type="entry name" value="Pleckstrin homology domain-containing family G member 1"/>
    <property type="match status" value="1"/>
</dbReference>
<feature type="region of interest" description="Disordered" evidence="2">
    <location>
        <begin position="636"/>
        <end position="663"/>
    </location>
</feature>